<keyword evidence="1" id="KW-0175">Coiled coil</keyword>
<dbReference type="EMBL" id="AP019553">
    <property type="protein sequence ID" value="BBJ29098.1"/>
    <property type="molecule type" value="Genomic_DNA"/>
</dbReference>
<dbReference type="SUPFAM" id="SSF46689">
    <property type="entry name" value="Homeodomain-like"/>
    <property type="match status" value="1"/>
</dbReference>
<evidence type="ECO:0000256" key="1">
    <source>
        <dbReference type="SAM" id="Coils"/>
    </source>
</evidence>
<dbReference type="InterPro" id="IPR009057">
    <property type="entry name" value="Homeodomain-like_sf"/>
</dbReference>
<dbReference type="OrthoDB" id="2041363at2"/>
<sequence>MKVSKFSVEKIIQILTEAKVTSVSEVCRKYQISSSTYYKWVQKFSGFSTNDAKRLLLLESENAELKKLLAEKELEINALREFSKNNL</sequence>
<dbReference type="PANTHER" id="PTHR33609:SF1">
    <property type="entry name" value="TRANSPOSASE"/>
    <property type="match status" value="1"/>
</dbReference>
<evidence type="ECO:0000313" key="3">
    <source>
        <dbReference type="Proteomes" id="UP000463916"/>
    </source>
</evidence>
<dbReference type="PANTHER" id="PTHR33609">
    <property type="entry name" value="LOW CALCIUM RESPONSE LOCUS PROTEIN S"/>
    <property type="match status" value="1"/>
</dbReference>
<geneLocation type="plasmid" evidence="2 3">
    <name>pATS2</name>
</geneLocation>
<proteinExistence type="predicted"/>
<dbReference type="Pfam" id="PF01527">
    <property type="entry name" value="HTH_Tnp_1"/>
    <property type="match status" value="1"/>
</dbReference>
<dbReference type="KEGG" id="asac:ATHSA_p20008"/>
<accession>A0A6N4TDN5</accession>
<dbReference type="GO" id="GO:0004803">
    <property type="term" value="F:transposase activity"/>
    <property type="evidence" value="ECO:0007669"/>
    <property type="project" value="InterPro"/>
</dbReference>
<dbReference type="InterPro" id="IPR052546">
    <property type="entry name" value="Transposase_8_domain"/>
</dbReference>
<keyword evidence="2" id="KW-0614">Plasmid</keyword>
<feature type="coiled-coil region" evidence="1">
    <location>
        <begin position="55"/>
        <end position="82"/>
    </location>
</feature>
<dbReference type="Proteomes" id="UP000463916">
    <property type="component" value="Plasmid pATS2"/>
</dbReference>
<name>A0A6N4TDN5_9BACT</name>
<dbReference type="GO" id="GO:0006313">
    <property type="term" value="P:DNA transposition"/>
    <property type="evidence" value="ECO:0007669"/>
    <property type="project" value="InterPro"/>
</dbReference>
<protein>
    <recommendedName>
        <fullName evidence="4">Transposase</fullName>
    </recommendedName>
</protein>
<evidence type="ECO:0000313" key="2">
    <source>
        <dbReference type="EMBL" id="BBJ29098.1"/>
    </source>
</evidence>
<organism evidence="2 3">
    <name type="scientific">Athalassotoga saccharophila</name>
    <dbReference type="NCBI Taxonomy" id="1441386"/>
    <lineage>
        <taxon>Bacteria</taxon>
        <taxon>Thermotogati</taxon>
        <taxon>Thermotogota</taxon>
        <taxon>Thermotogae</taxon>
        <taxon>Mesoaciditogales</taxon>
        <taxon>Mesoaciditogaceae</taxon>
        <taxon>Athalassotoga</taxon>
    </lineage>
</organism>
<reference evidence="3" key="1">
    <citation type="submission" date="2019-04" db="EMBL/GenBank/DDBJ databases">
        <title>NAS-01 Genome Sequencing.</title>
        <authorList>
            <person name="Kato S."/>
            <person name="Itoh T."/>
            <person name="Ohkuma M."/>
        </authorList>
    </citation>
    <scope>NUCLEOTIDE SEQUENCE [LARGE SCALE GENOMIC DNA]</scope>
    <source>
        <strain evidence="3">NAS-01</strain>
        <plasmid evidence="3">pATS2</plasmid>
    </source>
</reference>
<dbReference type="AlphaFoldDB" id="A0A6N4TDN5"/>
<dbReference type="InterPro" id="IPR002514">
    <property type="entry name" value="Transposase_8"/>
</dbReference>
<keyword evidence="3" id="KW-1185">Reference proteome</keyword>
<dbReference type="RefSeq" id="WP_161849048.1">
    <property type="nucleotide sequence ID" value="NZ_AP019553.1"/>
</dbReference>
<gene>
    <name evidence="2" type="ORF">ATHSA_p20008</name>
</gene>
<dbReference type="GO" id="GO:0003677">
    <property type="term" value="F:DNA binding"/>
    <property type="evidence" value="ECO:0007669"/>
    <property type="project" value="InterPro"/>
</dbReference>
<evidence type="ECO:0008006" key="4">
    <source>
        <dbReference type="Google" id="ProtNLM"/>
    </source>
</evidence>